<evidence type="ECO:0000256" key="10">
    <source>
        <dbReference type="ARBA" id="ARBA00022777"/>
    </source>
</evidence>
<feature type="domain" description="PAS" evidence="21">
    <location>
        <begin position="834"/>
        <end position="879"/>
    </location>
</feature>
<dbReference type="InterPro" id="IPR003661">
    <property type="entry name" value="HisK_dim/P_dom"/>
</dbReference>
<dbReference type="InterPro" id="IPR003594">
    <property type="entry name" value="HATPase_dom"/>
</dbReference>
<dbReference type="InterPro" id="IPR004358">
    <property type="entry name" value="Sig_transdc_His_kin-like_C"/>
</dbReference>
<evidence type="ECO:0000256" key="11">
    <source>
        <dbReference type="ARBA" id="ARBA00022840"/>
    </source>
</evidence>
<dbReference type="SUPFAM" id="SSF55781">
    <property type="entry name" value="GAF domain-like"/>
    <property type="match status" value="3"/>
</dbReference>
<dbReference type="SUPFAM" id="SSF52172">
    <property type="entry name" value="CheY-like"/>
    <property type="match status" value="2"/>
</dbReference>
<evidence type="ECO:0000259" key="20">
    <source>
        <dbReference type="PROSITE" id="PS50110"/>
    </source>
</evidence>
<evidence type="ECO:0000256" key="17">
    <source>
        <dbReference type="SAM" id="Phobius"/>
    </source>
</evidence>
<dbReference type="InterPro" id="IPR036641">
    <property type="entry name" value="HPT_dom_sf"/>
</dbReference>
<feature type="domain" description="Response regulatory" evidence="20">
    <location>
        <begin position="1628"/>
        <end position="1748"/>
    </location>
</feature>
<dbReference type="SUPFAM" id="SSF47384">
    <property type="entry name" value="Homodimeric domain of signal transducing histidine kinase"/>
    <property type="match status" value="1"/>
</dbReference>
<keyword evidence="13" id="KW-0902">Two-component regulatory system</keyword>
<dbReference type="PROSITE" id="PS50112">
    <property type="entry name" value="PAS"/>
    <property type="match status" value="3"/>
</dbReference>
<dbReference type="PANTHER" id="PTHR45339:SF1">
    <property type="entry name" value="HYBRID SIGNAL TRANSDUCTION HISTIDINE KINASE J"/>
    <property type="match status" value="1"/>
</dbReference>
<dbReference type="PROSITE" id="PS50109">
    <property type="entry name" value="HIS_KIN"/>
    <property type="match status" value="1"/>
</dbReference>
<feature type="modified residue" description="Phosphohistidine" evidence="15">
    <location>
        <position position="1819"/>
    </location>
</feature>
<dbReference type="CDD" id="cd00082">
    <property type="entry name" value="HisKA"/>
    <property type="match status" value="1"/>
</dbReference>
<name>A0ABR9UQW1_9CHRO</name>
<keyword evidence="9" id="KW-0547">Nucleotide-binding</keyword>
<dbReference type="InterPro" id="IPR001610">
    <property type="entry name" value="PAC"/>
</dbReference>
<dbReference type="PANTHER" id="PTHR45339">
    <property type="entry name" value="HYBRID SIGNAL TRANSDUCTION HISTIDINE KINASE J"/>
    <property type="match status" value="1"/>
</dbReference>
<dbReference type="SMART" id="SM00448">
    <property type="entry name" value="REC"/>
    <property type="match status" value="2"/>
</dbReference>
<dbReference type="PROSITE" id="PS50113">
    <property type="entry name" value="PAC"/>
    <property type="match status" value="3"/>
</dbReference>
<gene>
    <name evidence="24" type="ORF">IQ230_08745</name>
</gene>
<evidence type="ECO:0000256" key="2">
    <source>
        <dbReference type="ARBA" id="ARBA00004651"/>
    </source>
</evidence>
<feature type="domain" description="PAS" evidence="21">
    <location>
        <begin position="693"/>
        <end position="748"/>
    </location>
</feature>
<dbReference type="RefSeq" id="WP_193931631.1">
    <property type="nucleotide sequence ID" value="NZ_CAWPMZ010000036.1"/>
</dbReference>
<dbReference type="SUPFAM" id="SSF47226">
    <property type="entry name" value="Histidine-containing phosphotransfer domain, HPT domain"/>
    <property type="match status" value="1"/>
</dbReference>
<dbReference type="InterPro" id="IPR035965">
    <property type="entry name" value="PAS-like_dom_sf"/>
</dbReference>
<dbReference type="Pfam" id="PF13426">
    <property type="entry name" value="PAS_9"/>
    <property type="match status" value="2"/>
</dbReference>
<feature type="transmembrane region" description="Helical" evidence="17">
    <location>
        <begin position="361"/>
        <end position="382"/>
    </location>
</feature>
<dbReference type="InterPro" id="IPR013656">
    <property type="entry name" value="PAS_4"/>
</dbReference>
<dbReference type="InterPro" id="IPR000700">
    <property type="entry name" value="PAS-assoc_C"/>
</dbReference>
<dbReference type="Pfam" id="PF02518">
    <property type="entry name" value="HATPase_c"/>
    <property type="match status" value="1"/>
</dbReference>
<dbReference type="SMART" id="SM00065">
    <property type="entry name" value="GAF"/>
    <property type="match status" value="3"/>
</dbReference>
<evidence type="ECO:0000256" key="4">
    <source>
        <dbReference type="ARBA" id="ARBA00012438"/>
    </source>
</evidence>
<feature type="transmembrane region" description="Helical" evidence="17">
    <location>
        <begin position="187"/>
        <end position="209"/>
    </location>
</feature>
<feature type="modified residue" description="4-aspartylphosphate" evidence="16">
    <location>
        <position position="1452"/>
    </location>
</feature>
<feature type="domain" description="Phytochrome chromophore attachment site" evidence="18">
    <location>
        <begin position="978"/>
        <end position="1119"/>
    </location>
</feature>
<dbReference type="InterPro" id="IPR036890">
    <property type="entry name" value="HATPase_C_sf"/>
</dbReference>
<dbReference type="InterPro" id="IPR001789">
    <property type="entry name" value="Sig_transdc_resp-reg_receiver"/>
</dbReference>
<dbReference type="InterPro" id="IPR003018">
    <property type="entry name" value="GAF"/>
</dbReference>
<dbReference type="Gene3D" id="1.10.287.130">
    <property type="match status" value="1"/>
</dbReference>
<evidence type="ECO:0000256" key="13">
    <source>
        <dbReference type="ARBA" id="ARBA00023012"/>
    </source>
</evidence>
<dbReference type="Gene3D" id="3.40.50.2300">
    <property type="match status" value="2"/>
</dbReference>
<dbReference type="SMART" id="SM00073">
    <property type="entry name" value="HPT"/>
    <property type="match status" value="1"/>
</dbReference>
<dbReference type="Pfam" id="PF05227">
    <property type="entry name" value="CHASE3"/>
    <property type="match status" value="1"/>
</dbReference>
<keyword evidence="12 17" id="KW-1133">Transmembrane helix</keyword>
<comment type="subcellular location">
    <subcellularLocation>
        <location evidence="2">Cell membrane</location>
        <topology evidence="2">Multi-pass membrane protein</topology>
    </subcellularLocation>
</comment>
<protein>
    <recommendedName>
        <fullName evidence="4">histidine kinase</fullName>
        <ecNumber evidence="4">2.7.13.3</ecNumber>
    </recommendedName>
</protein>
<comment type="similarity">
    <text evidence="3">In the N-terminal section; belongs to the phytochrome family.</text>
</comment>
<evidence type="ECO:0000256" key="3">
    <source>
        <dbReference type="ARBA" id="ARBA00006402"/>
    </source>
</evidence>
<dbReference type="Proteomes" id="UP000651156">
    <property type="component" value="Unassembled WGS sequence"/>
</dbReference>
<dbReference type="PROSITE" id="PS50046">
    <property type="entry name" value="PHYTOCHROME_2"/>
    <property type="match status" value="1"/>
</dbReference>
<keyword evidence="6 16" id="KW-0597">Phosphoprotein</keyword>
<feature type="domain" description="PAC" evidence="22">
    <location>
        <begin position="473"/>
        <end position="525"/>
    </location>
</feature>
<evidence type="ECO:0000259" key="18">
    <source>
        <dbReference type="PROSITE" id="PS50046"/>
    </source>
</evidence>
<evidence type="ECO:0000256" key="5">
    <source>
        <dbReference type="ARBA" id="ARBA00022475"/>
    </source>
</evidence>
<evidence type="ECO:0000259" key="23">
    <source>
        <dbReference type="PROSITE" id="PS50894"/>
    </source>
</evidence>
<dbReference type="Gene3D" id="3.30.565.10">
    <property type="entry name" value="Histidine kinase-like ATPase, C-terminal domain"/>
    <property type="match status" value="1"/>
</dbReference>
<accession>A0ABR9UQW1</accession>
<comment type="caution">
    <text evidence="24">The sequence shown here is derived from an EMBL/GenBank/DDBJ whole genome shotgun (WGS) entry which is preliminary data.</text>
</comment>
<evidence type="ECO:0000256" key="1">
    <source>
        <dbReference type="ARBA" id="ARBA00000085"/>
    </source>
</evidence>
<evidence type="ECO:0000256" key="14">
    <source>
        <dbReference type="ARBA" id="ARBA00023136"/>
    </source>
</evidence>
<dbReference type="EMBL" id="JADEWN010000017">
    <property type="protein sequence ID" value="MBE9190445.1"/>
    <property type="molecule type" value="Genomic_DNA"/>
</dbReference>
<evidence type="ECO:0000256" key="12">
    <source>
        <dbReference type="ARBA" id="ARBA00022989"/>
    </source>
</evidence>
<dbReference type="Gene3D" id="3.30.450.20">
    <property type="entry name" value="PAS domain"/>
    <property type="match status" value="3"/>
</dbReference>
<keyword evidence="10" id="KW-0418">Kinase</keyword>
<feature type="modified residue" description="4-aspartylphosphate" evidence="16">
    <location>
        <position position="1677"/>
    </location>
</feature>
<feature type="domain" description="Histidine kinase" evidence="19">
    <location>
        <begin position="1160"/>
        <end position="1381"/>
    </location>
</feature>
<feature type="domain" description="PAC" evidence="22">
    <location>
        <begin position="903"/>
        <end position="958"/>
    </location>
</feature>
<keyword evidence="8 17" id="KW-0812">Transmembrane</keyword>
<dbReference type="CDD" id="cd17546">
    <property type="entry name" value="REC_hyHK_CKI1_RcsC-like"/>
    <property type="match status" value="2"/>
</dbReference>
<evidence type="ECO:0000313" key="24">
    <source>
        <dbReference type="EMBL" id="MBE9190445.1"/>
    </source>
</evidence>
<dbReference type="SMART" id="SM00388">
    <property type="entry name" value="HisKA"/>
    <property type="match status" value="1"/>
</dbReference>
<feature type="domain" description="PAS" evidence="21">
    <location>
        <begin position="399"/>
        <end position="470"/>
    </location>
</feature>
<dbReference type="InterPro" id="IPR007891">
    <property type="entry name" value="CHASE3"/>
</dbReference>
<dbReference type="Pfam" id="PF00072">
    <property type="entry name" value="Response_reg"/>
    <property type="match status" value="2"/>
</dbReference>
<dbReference type="PRINTS" id="PR00344">
    <property type="entry name" value="BCTRLSENSOR"/>
</dbReference>
<evidence type="ECO:0000256" key="6">
    <source>
        <dbReference type="ARBA" id="ARBA00022553"/>
    </source>
</evidence>
<keyword evidence="7" id="KW-0808">Transferase</keyword>
<evidence type="ECO:0000256" key="7">
    <source>
        <dbReference type="ARBA" id="ARBA00022679"/>
    </source>
</evidence>
<dbReference type="InterPro" id="IPR036097">
    <property type="entry name" value="HisK_dim/P_sf"/>
</dbReference>
<feature type="domain" description="Response regulatory" evidence="20">
    <location>
        <begin position="1398"/>
        <end position="1519"/>
    </location>
</feature>
<dbReference type="EC" id="2.7.13.3" evidence="4"/>
<keyword evidence="11" id="KW-0067">ATP-binding</keyword>
<dbReference type="SMART" id="SM00091">
    <property type="entry name" value="PAS"/>
    <property type="match status" value="3"/>
</dbReference>
<evidence type="ECO:0000259" key="22">
    <source>
        <dbReference type="PROSITE" id="PS50113"/>
    </source>
</evidence>
<dbReference type="InterPro" id="IPR008207">
    <property type="entry name" value="Sig_transdc_His_kin_Hpt_dom"/>
</dbReference>
<dbReference type="CDD" id="cd00088">
    <property type="entry name" value="HPT"/>
    <property type="match status" value="1"/>
</dbReference>
<feature type="domain" description="HPt" evidence="23">
    <location>
        <begin position="1780"/>
        <end position="1873"/>
    </location>
</feature>
<dbReference type="InterPro" id="IPR011006">
    <property type="entry name" value="CheY-like_superfamily"/>
</dbReference>
<dbReference type="Gene3D" id="3.30.450.40">
    <property type="match status" value="3"/>
</dbReference>
<dbReference type="PROSITE" id="PS50110">
    <property type="entry name" value="RESPONSE_REGULATORY"/>
    <property type="match status" value="2"/>
</dbReference>
<dbReference type="Pfam" id="PF00512">
    <property type="entry name" value="HisKA"/>
    <property type="match status" value="1"/>
</dbReference>
<dbReference type="Pfam" id="PF01590">
    <property type="entry name" value="GAF"/>
    <property type="match status" value="2"/>
</dbReference>
<evidence type="ECO:0000256" key="9">
    <source>
        <dbReference type="ARBA" id="ARBA00022741"/>
    </source>
</evidence>
<dbReference type="InterPro" id="IPR029016">
    <property type="entry name" value="GAF-like_dom_sf"/>
</dbReference>
<dbReference type="SUPFAM" id="SSF55785">
    <property type="entry name" value="PYP-like sensor domain (PAS domain)"/>
    <property type="match status" value="3"/>
</dbReference>
<dbReference type="InterPro" id="IPR016132">
    <property type="entry name" value="Phyto_chromo_attachment"/>
</dbReference>
<dbReference type="InterPro" id="IPR000014">
    <property type="entry name" value="PAS"/>
</dbReference>
<dbReference type="Gene3D" id="1.20.120.160">
    <property type="entry name" value="HPT domain"/>
    <property type="match status" value="1"/>
</dbReference>
<dbReference type="SMART" id="SM00086">
    <property type="entry name" value="PAC"/>
    <property type="match status" value="3"/>
</dbReference>
<organism evidence="24 25">
    <name type="scientific">Gloeocapsopsis crepidinum LEGE 06123</name>
    <dbReference type="NCBI Taxonomy" id="588587"/>
    <lineage>
        <taxon>Bacteria</taxon>
        <taxon>Bacillati</taxon>
        <taxon>Cyanobacteriota</taxon>
        <taxon>Cyanophyceae</taxon>
        <taxon>Oscillatoriophycideae</taxon>
        <taxon>Chroococcales</taxon>
        <taxon>Chroococcaceae</taxon>
        <taxon>Gloeocapsopsis</taxon>
    </lineage>
</organism>
<dbReference type="NCBIfam" id="TIGR00229">
    <property type="entry name" value="sensory_box"/>
    <property type="match status" value="3"/>
</dbReference>
<sequence length="1875" mass="210412">MKAPLPDNEAQRIEALLQYKILDTPNEVAFDELTRLAAYICGTPIALVSLVDTNRQWFKSKVGIEALETPRDIAFCAHAILESDVLVVPDTLADERFAKNPYVTSKPPVRFYAGVPLINPEGYALGTLCVVDQVPRNLSPEQVEALRLLGRQVIKQLELRRNLATLLLVHTEKTRSQKTRQQFFKKIAGGFGLASLLLVLIGTVSYHSIRGLVESSNQVAKTQVKIYTLEELLSYAKDAETGQRGYILTGEEAYLEPYHAAIQNIPQKLQALKQLTADQPIQQGQIYQIESLIGTRLNLLKSIIDLRKKQGFEAALQLLSTNQGKYLMDVIRENIYEIEQEAKTRLQQQSAAEKASVRNTFVTLAIAILIIFVILAYVYYLIYDEFTQRKQIEESLKKERNFISAVVDTASALVFVLNSQGQIVRFNTSCEQITGYSFDEVRDRYFWNLFLLPEEAEVVKTNFTELKADQFPKEEESCWRTKNGNYRWITWSKNVLVDDQNEIEYIVNTGIDITARKRAEQRLVTQHAITKVLAESATLSIATPKILQAVCESLEWEFSELWSINPQNVLHCVHTWHLPFAAAEEFEAIAQQTTFTPGVGLPGRVWASREPLWIADISQDPDFHRTAIATKVGLRSALGFPIHSGNEKLGVIVFFNRKSQEPDADLLQMMAAIGSQIGQFIKRKLAEETLQKTMTLQRAILDSANYAIISTDLDGTITTFNQCARKWLKYAPAEVIGQTTPIILHDIYEIAQIVGEPPESSNVMSLLFDELVTRARHGETEEHKLSYIRKDGSRFPVLLSVTPLCDSQKNITGFLTIASDITEREQALSALRESENRFKTFMNNSPVMAFIKDAKGRHIYINEPMEQMFDVKLADLQGKDDAAWLPAETAKQLRENDLAVLATGQTIELIECVPTPDGRERYWLSFKFPIKDASGQLLLGGVAIDITEQKQAEEELQLQTQRSQLFTEITLKIRQSLQIEDILQTTVTEVQNILQTDRVLIYHVTPDSIGSIVAEAVVPGLPAIRGQHLTDSYFQEEYHQQYRLQQYRQLKTQDIANIEILDVQPQHIEILEQFGVKANLVVPILLKEELCGLLIVHQCSNLRQWNRFEIDLLRQLADQVGIALVQAQLLEAETRQRQELEVAHHQAELASQAKSSFLANMSHEIRTPMNAVLGMTGLLLDTSLTPEQRDFLNIIRTSGDALLCLINEILDLSKLEAGEMELETLNFDLSTCIDEVLELLAPQAHTKNLEIAGLIYSNVPTYLQGDAGRLRQVLTNLINNAIKFTSTGEVVVRAELQSESSSIAIIRLTVADTGIGISLEDQHKLFAPFTQVDASTTRKYGGTGLGLAICKQLVTLMGGEIGIESQLGIGSKFWFEIPFVKQLNPTQPGRLSNLRNLRLLVVDDNATNRKVVYHQATRWGMHVDEADSAAAALECIQQAYKQNIPYDFALVDMQMPEIDGLMLGEQIKANSLLADLPLIMLTSTNQHDEVQQAKKIGFAAYLVKPVKPSRLLDTMMNILNKRLDITNIANSFNSHLATTATHHNYPVAERNSQQFLQQLRSLSYTADIATNGKEALALLEKIPYKLLNKVMSCLENYVEPSSSSLSHNLIVSSQLPQRELSNGTSKLKILLAEDNLVNQKVALKQLQSLGYTADVAANGQEVLALLEKIPYDLILMDCQMPILDGIATTQAIRRQYTGFANQRQPIIVAMTANAMKEDKQMCLDAGMNDYLSKPVIKEKLAAILEYWSCQLDSEITVQLPKTDSFDLIDWEQLHQLSEGSKEFEIELLQMFVEDTQARLEVLKLAIASANFLQVEQQAHHLKGASANIGAKTMHASTVILEQKARAQNLSGTDELLAEITASHMHIQAFLNKLST</sequence>
<evidence type="ECO:0000313" key="25">
    <source>
        <dbReference type="Proteomes" id="UP000651156"/>
    </source>
</evidence>
<keyword evidence="25" id="KW-1185">Reference proteome</keyword>
<feature type="domain" description="PAC" evidence="22">
    <location>
        <begin position="781"/>
        <end position="833"/>
    </location>
</feature>
<evidence type="ECO:0000259" key="21">
    <source>
        <dbReference type="PROSITE" id="PS50112"/>
    </source>
</evidence>
<evidence type="ECO:0000256" key="16">
    <source>
        <dbReference type="PROSITE-ProRule" id="PRU00169"/>
    </source>
</evidence>
<dbReference type="SUPFAM" id="SSF55874">
    <property type="entry name" value="ATPase domain of HSP90 chaperone/DNA topoisomerase II/histidine kinase"/>
    <property type="match status" value="1"/>
</dbReference>
<dbReference type="CDD" id="cd16922">
    <property type="entry name" value="HATPase_EvgS-ArcB-TorS-like"/>
    <property type="match status" value="1"/>
</dbReference>
<dbReference type="CDD" id="cd19410">
    <property type="entry name" value="HK9-like_sensor"/>
    <property type="match status" value="1"/>
</dbReference>
<dbReference type="SMART" id="SM00387">
    <property type="entry name" value="HATPase_c"/>
    <property type="match status" value="1"/>
</dbReference>
<comment type="catalytic activity">
    <reaction evidence="1">
        <text>ATP + protein L-histidine = ADP + protein N-phospho-L-histidine.</text>
        <dbReference type="EC" id="2.7.13.3"/>
    </reaction>
</comment>
<reference evidence="24 25" key="1">
    <citation type="submission" date="2020-10" db="EMBL/GenBank/DDBJ databases">
        <authorList>
            <person name="Castelo-Branco R."/>
            <person name="Eusebio N."/>
            <person name="Adriana R."/>
            <person name="Vieira A."/>
            <person name="Brugerolle De Fraissinette N."/>
            <person name="Rezende De Castro R."/>
            <person name="Schneider M.P."/>
            <person name="Vasconcelos V."/>
            <person name="Leao P.N."/>
        </authorList>
    </citation>
    <scope>NUCLEOTIDE SEQUENCE [LARGE SCALE GENOMIC DNA]</scope>
    <source>
        <strain evidence="24 25">LEGE 06123</strain>
    </source>
</reference>
<dbReference type="InterPro" id="IPR005467">
    <property type="entry name" value="His_kinase_dom"/>
</dbReference>
<evidence type="ECO:0000256" key="15">
    <source>
        <dbReference type="PROSITE-ProRule" id="PRU00110"/>
    </source>
</evidence>
<keyword evidence="14 17" id="KW-0472">Membrane</keyword>
<dbReference type="Pfam" id="PF08448">
    <property type="entry name" value="PAS_4"/>
    <property type="match status" value="1"/>
</dbReference>
<evidence type="ECO:0000259" key="19">
    <source>
        <dbReference type="PROSITE" id="PS50109"/>
    </source>
</evidence>
<keyword evidence="5" id="KW-1003">Cell membrane</keyword>
<dbReference type="CDD" id="cd00130">
    <property type="entry name" value="PAS"/>
    <property type="match status" value="3"/>
</dbReference>
<proteinExistence type="inferred from homology"/>
<dbReference type="Pfam" id="PF13185">
    <property type="entry name" value="GAF_2"/>
    <property type="match status" value="1"/>
</dbReference>
<dbReference type="PROSITE" id="PS50894">
    <property type="entry name" value="HPT"/>
    <property type="match status" value="1"/>
</dbReference>
<evidence type="ECO:0000256" key="8">
    <source>
        <dbReference type="ARBA" id="ARBA00022692"/>
    </source>
</evidence>
<dbReference type="Pfam" id="PF01627">
    <property type="entry name" value="Hpt"/>
    <property type="match status" value="1"/>
</dbReference>